<accession>A0A497VBK1</accession>
<dbReference type="EMBL" id="RCCE01000008">
    <property type="protein sequence ID" value="RLJ36324.1"/>
    <property type="molecule type" value="Genomic_DNA"/>
</dbReference>
<organism evidence="2 3">
    <name type="scientific">Litoreibacter meonggei</name>
    <dbReference type="NCBI Taxonomy" id="1049199"/>
    <lineage>
        <taxon>Bacteria</taxon>
        <taxon>Pseudomonadati</taxon>
        <taxon>Pseudomonadota</taxon>
        <taxon>Alphaproteobacteria</taxon>
        <taxon>Rhodobacterales</taxon>
        <taxon>Roseobacteraceae</taxon>
        <taxon>Litoreibacter</taxon>
    </lineage>
</organism>
<comment type="caution">
    <text evidence="2">The sequence shown here is derived from an EMBL/GenBank/DDBJ whole genome shotgun (WGS) entry which is preliminary data.</text>
</comment>
<sequence length="232" mass="24506">MLNLSFGNSVIVATMIVASSVPSSTSATPFGTLLREAVERSLRQSTDDALDAGSRQALRGNKQGAGAALRQSEIDDAAAAFFGSVPPEVRRQALLRAEPDLLFTDPRLATALGLEAVIKQNPELLTMVLPDQKALDVLTPRGVVARYADIAAKEAAKPDPWMSIDISTGMMKFERPIIVGGVEIKNAMINLFVATGYLGAACTLIAPCRDAAIKLGAAKLLEAAAEIEKEDS</sequence>
<dbReference type="Proteomes" id="UP000269157">
    <property type="component" value="Unassembled WGS sequence"/>
</dbReference>
<name>A0A497VBK1_9RHOB</name>
<protein>
    <submittedName>
        <fullName evidence="2">Uncharacterized protein</fullName>
    </submittedName>
</protein>
<evidence type="ECO:0000313" key="2">
    <source>
        <dbReference type="EMBL" id="RLJ36324.1"/>
    </source>
</evidence>
<evidence type="ECO:0000256" key="1">
    <source>
        <dbReference type="SAM" id="MobiDB-lite"/>
    </source>
</evidence>
<dbReference type="RefSeq" id="WP_121028105.1">
    <property type="nucleotide sequence ID" value="NZ_RCCE01000008.1"/>
</dbReference>
<gene>
    <name evidence="2" type="ORF">BCF46_3792</name>
</gene>
<keyword evidence="3" id="KW-1185">Reference proteome</keyword>
<feature type="region of interest" description="Disordered" evidence="1">
    <location>
        <begin position="45"/>
        <end position="64"/>
    </location>
</feature>
<dbReference type="AlphaFoldDB" id="A0A497VBK1"/>
<reference evidence="2 3" key="1">
    <citation type="submission" date="2018-10" db="EMBL/GenBank/DDBJ databases">
        <title>Genomic Encyclopedia of Archaeal and Bacterial Type Strains, Phase II (KMG-II): from individual species to whole genera.</title>
        <authorList>
            <person name="Goeker M."/>
        </authorList>
    </citation>
    <scope>NUCLEOTIDE SEQUENCE [LARGE SCALE GENOMIC DNA]</scope>
    <source>
        <strain evidence="2 3">DSM 29466</strain>
    </source>
</reference>
<evidence type="ECO:0000313" key="3">
    <source>
        <dbReference type="Proteomes" id="UP000269157"/>
    </source>
</evidence>
<proteinExistence type="predicted"/>